<evidence type="ECO:0000313" key="2">
    <source>
        <dbReference type="Proteomes" id="UP000694416"/>
    </source>
</evidence>
<evidence type="ECO:0000313" key="1">
    <source>
        <dbReference type="Ensembl" id="ENSPTEP00000010332.1"/>
    </source>
</evidence>
<organism evidence="1 2">
    <name type="scientific">Piliocolobus tephrosceles</name>
    <name type="common">Ugandan red Colobus</name>
    <dbReference type="NCBI Taxonomy" id="591936"/>
    <lineage>
        <taxon>Eukaryota</taxon>
        <taxon>Metazoa</taxon>
        <taxon>Chordata</taxon>
        <taxon>Craniata</taxon>
        <taxon>Vertebrata</taxon>
        <taxon>Euteleostomi</taxon>
        <taxon>Mammalia</taxon>
        <taxon>Eutheria</taxon>
        <taxon>Euarchontoglires</taxon>
        <taxon>Primates</taxon>
        <taxon>Haplorrhini</taxon>
        <taxon>Catarrhini</taxon>
        <taxon>Cercopithecidae</taxon>
        <taxon>Colobinae</taxon>
        <taxon>Piliocolobus</taxon>
    </lineage>
</organism>
<reference evidence="1" key="1">
    <citation type="submission" date="2025-08" db="UniProtKB">
        <authorList>
            <consortium name="Ensembl"/>
        </authorList>
    </citation>
    <scope>IDENTIFICATION</scope>
</reference>
<keyword evidence="2" id="KW-1185">Reference proteome</keyword>
<protein>
    <submittedName>
        <fullName evidence="1">Uncharacterized protein</fullName>
    </submittedName>
</protein>
<proteinExistence type="predicted"/>
<dbReference type="AlphaFoldDB" id="A0A8C9GWR0"/>
<reference evidence="1" key="2">
    <citation type="submission" date="2025-09" db="UniProtKB">
        <authorList>
            <consortium name="Ensembl"/>
        </authorList>
    </citation>
    <scope>IDENTIFICATION</scope>
</reference>
<dbReference type="Ensembl" id="ENSPTET00000015691.1">
    <property type="protein sequence ID" value="ENSPTEP00000010332.1"/>
    <property type="gene ID" value="ENSPTEG00000011733.1"/>
</dbReference>
<name>A0A8C9GWR0_9PRIM</name>
<accession>A0A8C9GWR0</accession>
<sequence length="86" mass="9673">MTLLPLSHQRTTGNEGHACLSHLSIWLAGKEGTCMLVKEEVGWKKWGWDDSGIWSKTKLTQGVLQAVMQFNQSAIFFVVVQMILII</sequence>
<dbReference type="Proteomes" id="UP000694416">
    <property type="component" value="Unplaced"/>
</dbReference>